<feature type="domain" description="UBC core" evidence="1">
    <location>
        <begin position="4"/>
        <end position="151"/>
    </location>
</feature>
<dbReference type="PROSITE" id="PS50127">
    <property type="entry name" value="UBC_2"/>
    <property type="match status" value="1"/>
</dbReference>
<dbReference type="SUPFAM" id="SSF54495">
    <property type="entry name" value="UBC-like"/>
    <property type="match status" value="1"/>
</dbReference>
<reference evidence="3" key="1">
    <citation type="submission" date="2025-08" db="UniProtKB">
        <authorList>
            <consortium name="RefSeq"/>
        </authorList>
    </citation>
    <scope>IDENTIFICATION</scope>
    <source>
        <tissue evidence="3">Total insect</tissue>
    </source>
</reference>
<dbReference type="Gene3D" id="3.10.110.10">
    <property type="entry name" value="Ubiquitin Conjugating Enzyme"/>
    <property type="match status" value="1"/>
</dbReference>
<evidence type="ECO:0000259" key="1">
    <source>
        <dbReference type="PROSITE" id="PS50127"/>
    </source>
</evidence>
<dbReference type="AlphaFoldDB" id="A0A6P8Z003"/>
<name>A0A6P8Z003_THRPL</name>
<proteinExistence type="predicted"/>
<dbReference type="GeneID" id="117647898"/>
<keyword evidence="2" id="KW-1185">Reference proteome</keyword>
<dbReference type="InterPro" id="IPR016135">
    <property type="entry name" value="UBQ-conjugating_enzyme/RWD"/>
</dbReference>
<dbReference type="InterPro" id="IPR000608">
    <property type="entry name" value="UBC"/>
</dbReference>
<accession>A0A6P8Z003</accession>
<dbReference type="KEGG" id="tpal:117647898"/>
<dbReference type="OrthoDB" id="6881509at2759"/>
<gene>
    <name evidence="3" type="primary">LOC117647898</name>
</gene>
<evidence type="ECO:0000313" key="3">
    <source>
        <dbReference type="RefSeq" id="XP_034245763.1"/>
    </source>
</evidence>
<dbReference type="InParanoid" id="A0A6P8Z003"/>
<dbReference type="RefSeq" id="XP_034245763.1">
    <property type="nucleotide sequence ID" value="XM_034389872.1"/>
</dbReference>
<dbReference type="Proteomes" id="UP000515158">
    <property type="component" value="Unplaced"/>
</dbReference>
<dbReference type="Pfam" id="PF00179">
    <property type="entry name" value="UQ_con"/>
    <property type="match status" value="1"/>
</dbReference>
<protein>
    <submittedName>
        <fullName evidence="3">SUMO-conjugating enzyme UBC9-like</fullName>
    </submittedName>
</protein>
<sequence>MANRRSLRIMKDLSDFEGKTVGINLLEHDDETMSMILVCFEGVADTPFQGGTFFVELHLPPEFPWKGPQVVLRTPVWHPNVSRDEGNVCMDILSSKWKAGTSLLECVEAVRSLLNDPNPDSPLNSYAADLLREHPQTYQLNAALWSRVYAGGNQPAEELQEKLNFLLSKNISKKRALIEGAFYAWDISRIKSREFTTLLVS</sequence>
<dbReference type="CDD" id="cd00195">
    <property type="entry name" value="UBCc_UEV"/>
    <property type="match status" value="1"/>
</dbReference>
<dbReference type="InterPro" id="IPR050113">
    <property type="entry name" value="Ub_conjugating_enzyme"/>
</dbReference>
<evidence type="ECO:0000313" key="2">
    <source>
        <dbReference type="Proteomes" id="UP000515158"/>
    </source>
</evidence>
<dbReference type="SMART" id="SM00212">
    <property type="entry name" value="UBCc"/>
    <property type="match status" value="1"/>
</dbReference>
<organism evidence="3">
    <name type="scientific">Thrips palmi</name>
    <name type="common">Melon thrips</name>
    <dbReference type="NCBI Taxonomy" id="161013"/>
    <lineage>
        <taxon>Eukaryota</taxon>
        <taxon>Metazoa</taxon>
        <taxon>Ecdysozoa</taxon>
        <taxon>Arthropoda</taxon>
        <taxon>Hexapoda</taxon>
        <taxon>Insecta</taxon>
        <taxon>Pterygota</taxon>
        <taxon>Neoptera</taxon>
        <taxon>Paraneoptera</taxon>
        <taxon>Thysanoptera</taxon>
        <taxon>Terebrantia</taxon>
        <taxon>Thripoidea</taxon>
        <taxon>Thripidae</taxon>
        <taxon>Thrips</taxon>
    </lineage>
</organism>
<dbReference type="PANTHER" id="PTHR24067">
    <property type="entry name" value="UBIQUITIN-CONJUGATING ENZYME E2"/>
    <property type="match status" value="1"/>
</dbReference>